<keyword evidence="1" id="KW-0812">Transmembrane</keyword>
<evidence type="ECO:0000256" key="1">
    <source>
        <dbReference type="SAM" id="Phobius"/>
    </source>
</evidence>
<dbReference type="EMBL" id="HBKN01000957">
    <property type="protein sequence ID" value="CAE2191501.1"/>
    <property type="molecule type" value="Transcribed_RNA"/>
</dbReference>
<dbReference type="EMBL" id="HBKN01000967">
    <property type="protein sequence ID" value="CAE2191510.1"/>
    <property type="molecule type" value="Transcribed_RNA"/>
</dbReference>
<keyword evidence="2" id="KW-0732">Signal</keyword>
<reference evidence="5" key="1">
    <citation type="submission" date="2021-01" db="EMBL/GenBank/DDBJ databases">
        <authorList>
            <person name="Corre E."/>
            <person name="Pelletier E."/>
            <person name="Niang G."/>
            <person name="Scheremetjew M."/>
            <person name="Finn R."/>
            <person name="Kale V."/>
            <person name="Holt S."/>
            <person name="Cochrane G."/>
            <person name="Meng A."/>
            <person name="Brown T."/>
            <person name="Cohen L."/>
        </authorList>
    </citation>
    <scope>NUCLEOTIDE SEQUENCE</scope>
    <source>
        <strain evidence="5">CCMP 2712</strain>
    </source>
</reference>
<evidence type="ECO:0000313" key="5">
    <source>
        <dbReference type="EMBL" id="CAE2191503.1"/>
    </source>
</evidence>
<dbReference type="EMBL" id="HBKN01000960">
    <property type="protein sequence ID" value="CAE2191503.1"/>
    <property type="molecule type" value="Transcribed_RNA"/>
</dbReference>
<evidence type="ECO:0000313" key="3">
    <source>
        <dbReference type="EMBL" id="CAE2191501.1"/>
    </source>
</evidence>
<proteinExistence type="predicted"/>
<name>A0A6U5VPD3_GUITH</name>
<evidence type="ECO:0008006" key="7">
    <source>
        <dbReference type="Google" id="ProtNLM"/>
    </source>
</evidence>
<organism evidence="5">
    <name type="scientific">Guillardia theta</name>
    <name type="common">Cryptophyte</name>
    <name type="synonym">Cryptomonas phi</name>
    <dbReference type="NCBI Taxonomy" id="55529"/>
    <lineage>
        <taxon>Eukaryota</taxon>
        <taxon>Cryptophyceae</taxon>
        <taxon>Pyrenomonadales</taxon>
        <taxon>Geminigeraceae</taxon>
        <taxon>Guillardia</taxon>
    </lineage>
</organism>
<dbReference type="AlphaFoldDB" id="A0A6U5VPD3"/>
<dbReference type="EMBL" id="HBKN01000958">
    <property type="protein sequence ID" value="CAE2191502.1"/>
    <property type="molecule type" value="Transcribed_RNA"/>
</dbReference>
<accession>A0A6U5VPD3</accession>
<evidence type="ECO:0000313" key="4">
    <source>
        <dbReference type="EMBL" id="CAE2191502.1"/>
    </source>
</evidence>
<protein>
    <recommendedName>
        <fullName evidence="7">Secreted peptide</fullName>
    </recommendedName>
</protein>
<evidence type="ECO:0000256" key="2">
    <source>
        <dbReference type="SAM" id="SignalP"/>
    </source>
</evidence>
<keyword evidence="1" id="KW-0472">Membrane</keyword>
<keyword evidence="1" id="KW-1133">Transmembrane helix</keyword>
<sequence>MSSPVASWFAWSFLSLLFPLPASSSFPSTCPIPLPSRLPSVSASASLRYCTKVTGHICKLPWLRRVIPSFLLIFIPFAILPPFSFSRVGRRRRSVVGCPRLPSRCVDLPDVT</sequence>
<feature type="transmembrane region" description="Helical" evidence="1">
    <location>
        <begin position="66"/>
        <end position="85"/>
    </location>
</feature>
<feature type="chain" id="PRO_5036192261" description="Secreted peptide" evidence="2">
    <location>
        <begin position="25"/>
        <end position="112"/>
    </location>
</feature>
<feature type="signal peptide" evidence="2">
    <location>
        <begin position="1"/>
        <end position="24"/>
    </location>
</feature>
<gene>
    <name evidence="3" type="ORF">GTHE00462_LOCUS812</name>
    <name evidence="4" type="ORF">GTHE00462_LOCUS813</name>
    <name evidence="5" type="ORF">GTHE00462_LOCUS814</name>
    <name evidence="6" type="ORF">GTHE00462_LOCUS821</name>
</gene>
<evidence type="ECO:0000313" key="6">
    <source>
        <dbReference type="EMBL" id="CAE2191510.1"/>
    </source>
</evidence>